<dbReference type="Gramene" id="PSS30823">
    <property type="protein sequence ID" value="PSS30823"/>
    <property type="gene ID" value="CEY00_Acc06108"/>
</dbReference>
<gene>
    <name evidence="7" type="ORF">CEY00_Acc06108</name>
</gene>
<comment type="similarity">
    <text evidence="2">Belongs to the 4-toluene sulfonate uptake permease (TSUP) (TC 2.A.102) family.</text>
</comment>
<evidence type="ECO:0000256" key="2">
    <source>
        <dbReference type="ARBA" id="ARBA00009142"/>
    </source>
</evidence>
<dbReference type="PANTHER" id="PTHR14255:SF31">
    <property type="entry name" value="SULFITE EXPORTER TAUE_SAFE FAMILY PROTEIN 3-LIKE"/>
    <property type="match status" value="1"/>
</dbReference>
<feature type="transmembrane region" description="Helical" evidence="6">
    <location>
        <begin position="164"/>
        <end position="195"/>
    </location>
</feature>
<dbReference type="STRING" id="1590841.A0A2R6RLC0"/>
<keyword evidence="8" id="KW-1185">Reference proteome</keyword>
<sequence length="237" mass="26016">MDVNEVSQRAMAVGATAACVVCWGFVTVIGFGSAERLLRVTEPDYFVEKEMSYGFIVRLIHFFWQSGKSGYQHVWPELAFGRRVMVGSIMGYFGAAFGSVGGVGGGRIFVPILTLIIGFDPKSCTAISKCMIMGAVGSAVSHNLRLRHSPLGMPAIDYDLAMLFQPMIMLGITIGVSFNVIFADWMVTALLLILFSGTSTKALLKDLDTWKKETIMKKEAVKQFVFEVFSRSFFTAG</sequence>
<evidence type="ECO:0000313" key="7">
    <source>
        <dbReference type="EMBL" id="PSS30823.1"/>
    </source>
</evidence>
<keyword evidence="5 6" id="KW-0472">Membrane</keyword>
<dbReference type="GO" id="GO:0031464">
    <property type="term" value="C:Cul4A-RING E3 ubiquitin ligase complex"/>
    <property type="evidence" value="ECO:0007669"/>
    <property type="project" value="TreeGrafter"/>
</dbReference>
<keyword evidence="4 6" id="KW-1133">Transmembrane helix</keyword>
<dbReference type="GO" id="GO:0016567">
    <property type="term" value="P:protein ubiquitination"/>
    <property type="evidence" value="ECO:0007669"/>
    <property type="project" value="TreeGrafter"/>
</dbReference>
<reference evidence="8" key="2">
    <citation type="journal article" date="2018" name="BMC Genomics">
        <title>A manually annotated Actinidia chinensis var. chinensis (kiwifruit) genome highlights the challenges associated with draft genomes and gene prediction in plants.</title>
        <authorList>
            <person name="Pilkington S.M."/>
            <person name="Crowhurst R."/>
            <person name="Hilario E."/>
            <person name="Nardozza S."/>
            <person name="Fraser L."/>
            <person name="Peng Y."/>
            <person name="Gunaseelan K."/>
            <person name="Simpson R."/>
            <person name="Tahir J."/>
            <person name="Deroles S.C."/>
            <person name="Templeton K."/>
            <person name="Luo Z."/>
            <person name="Davy M."/>
            <person name="Cheng C."/>
            <person name="McNeilage M."/>
            <person name="Scaglione D."/>
            <person name="Liu Y."/>
            <person name="Zhang Q."/>
            <person name="Datson P."/>
            <person name="De Silva N."/>
            <person name="Gardiner S.E."/>
            <person name="Bassett H."/>
            <person name="Chagne D."/>
            <person name="McCallum J."/>
            <person name="Dzierzon H."/>
            <person name="Deng C."/>
            <person name="Wang Y.Y."/>
            <person name="Barron L."/>
            <person name="Manako K."/>
            <person name="Bowen J."/>
            <person name="Foster T.M."/>
            <person name="Erridge Z.A."/>
            <person name="Tiffin H."/>
            <person name="Waite C.N."/>
            <person name="Davies K.M."/>
            <person name="Grierson E.P."/>
            <person name="Laing W.A."/>
            <person name="Kirk R."/>
            <person name="Chen X."/>
            <person name="Wood M."/>
            <person name="Montefiori M."/>
            <person name="Brummell D.A."/>
            <person name="Schwinn K.E."/>
            <person name="Catanach A."/>
            <person name="Fullerton C."/>
            <person name="Li D."/>
            <person name="Meiyalaghan S."/>
            <person name="Nieuwenhuizen N."/>
            <person name="Read N."/>
            <person name="Prakash R."/>
            <person name="Hunter D."/>
            <person name="Zhang H."/>
            <person name="McKenzie M."/>
            <person name="Knabel M."/>
            <person name="Harris A."/>
            <person name="Allan A.C."/>
            <person name="Gleave A."/>
            <person name="Chen A."/>
            <person name="Janssen B.J."/>
            <person name="Plunkett B."/>
            <person name="Ampomah-Dwamena C."/>
            <person name="Voogd C."/>
            <person name="Leif D."/>
            <person name="Lafferty D."/>
            <person name="Souleyre E.J.F."/>
            <person name="Varkonyi-Gasic E."/>
            <person name="Gambi F."/>
            <person name="Hanley J."/>
            <person name="Yao J.L."/>
            <person name="Cheung J."/>
            <person name="David K.M."/>
            <person name="Warren B."/>
            <person name="Marsh K."/>
            <person name="Snowden K.C."/>
            <person name="Lin-Wang K."/>
            <person name="Brian L."/>
            <person name="Martinez-Sanchez M."/>
            <person name="Wang M."/>
            <person name="Ileperuma N."/>
            <person name="Macnee N."/>
            <person name="Campin R."/>
            <person name="McAtee P."/>
            <person name="Drummond R.S.M."/>
            <person name="Espley R.V."/>
            <person name="Ireland H.S."/>
            <person name="Wu R."/>
            <person name="Atkinson R.G."/>
            <person name="Karunairetnam S."/>
            <person name="Bulley S."/>
            <person name="Chunkath S."/>
            <person name="Hanley Z."/>
            <person name="Storey R."/>
            <person name="Thrimawithana A.H."/>
            <person name="Thomson S."/>
            <person name="David C."/>
            <person name="Testolin R."/>
            <person name="Huang H."/>
            <person name="Hellens R.P."/>
            <person name="Schaffer R.J."/>
        </authorList>
    </citation>
    <scope>NUCLEOTIDE SEQUENCE [LARGE SCALE GENOMIC DNA]</scope>
    <source>
        <strain evidence="8">cv. Red5</strain>
    </source>
</reference>
<evidence type="ECO:0000256" key="4">
    <source>
        <dbReference type="ARBA" id="ARBA00022989"/>
    </source>
</evidence>
<evidence type="ECO:0000313" key="8">
    <source>
        <dbReference type="Proteomes" id="UP000241394"/>
    </source>
</evidence>
<dbReference type="OrthoDB" id="434519at2759"/>
<dbReference type="InterPro" id="IPR002781">
    <property type="entry name" value="TM_pro_TauE-like"/>
</dbReference>
<evidence type="ECO:0000256" key="6">
    <source>
        <dbReference type="SAM" id="Phobius"/>
    </source>
</evidence>
<accession>A0A2R6RLC0</accession>
<feature type="transmembrane region" description="Helical" evidence="6">
    <location>
        <begin position="92"/>
        <end position="119"/>
    </location>
</feature>
<evidence type="ECO:0000256" key="1">
    <source>
        <dbReference type="ARBA" id="ARBA00004141"/>
    </source>
</evidence>
<evidence type="ECO:0000256" key="3">
    <source>
        <dbReference type="ARBA" id="ARBA00022692"/>
    </source>
</evidence>
<organism evidence="7 8">
    <name type="scientific">Actinidia chinensis var. chinensis</name>
    <name type="common">Chinese soft-hair kiwi</name>
    <dbReference type="NCBI Taxonomy" id="1590841"/>
    <lineage>
        <taxon>Eukaryota</taxon>
        <taxon>Viridiplantae</taxon>
        <taxon>Streptophyta</taxon>
        <taxon>Embryophyta</taxon>
        <taxon>Tracheophyta</taxon>
        <taxon>Spermatophyta</taxon>
        <taxon>Magnoliopsida</taxon>
        <taxon>eudicotyledons</taxon>
        <taxon>Gunneridae</taxon>
        <taxon>Pentapetalae</taxon>
        <taxon>asterids</taxon>
        <taxon>Ericales</taxon>
        <taxon>Actinidiaceae</taxon>
        <taxon>Actinidia</taxon>
    </lineage>
</organism>
<proteinExistence type="inferred from homology"/>
<protein>
    <submittedName>
        <fullName evidence="7">Antiholin-like protein</fullName>
    </submittedName>
</protein>
<dbReference type="AlphaFoldDB" id="A0A2R6RLC0"/>
<feature type="transmembrane region" description="Helical" evidence="6">
    <location>
        <begin position="12"/>
        <end position="34"/>
    </location>
</feature>
<reference evidence="7 8" key="1">
    <citation type="submission" date="2017-07" db="EMBL/GenBank/DDBJ databases">
        <title>An improved, manually edited Actinidia chinensis var. chinensis (kiwifruit) genome highlights the challenges associated with draft genomes and gene prediction in plants.</title>
        <authorList>
            <person name="Pilkington S."/>
            <person name="Crowhurst R."/>
            <person name="Hilario E."/>
            <person name="Nardozza S."/>
            <person name="Fraser L."/>
            <person name="Peng Y."/>
            <person name="Gunaseelan K."/>
            <person name="Simpson R."/>
            <person name="Tahir J."/>
            <person name="Deroles S."/>
            <person name="Templeton K."/>
            <person name="Luo Z."/>
            <person name="Davy M."/>
            <person name="Cheng C."/>
            <person name="Mcneilage M."/>
            <person name="Scaglione D."/>
            <person name="Liu Y."/>
            <person name="Zhang Q."/>
            <person name="Datson P."/>
            <person name="De Silva N."/>
            <person name="Gardiner S."/>
            <person name="Bassett H."/>
            <person name="Chagne D."/>
            <person name="Mccallum J."/>
            <person name="Dzierzon H."/>
            <person name="Deng C."/>
            <person name="Wang Y.-Y."/>
            <person name="Barron N."/>
            <person name="Manako K."/>
            <person name="Bowen J."/>
            <person name="Foster T."/>
            <person name="Erridge Z."/>
            <person name="Tiffin H."/>
            <person name="Waite C."/>
            <person name="Davies K."/>
            <person name="Grierson E."/>
            <person name="Laing W."/>
            <person name="Kirk R."/>
            <person name="Chen X."/>
            <person name="Wood M."/>
            <person name="Montefiori M."/>
            <person name="Brummell D."/>
            <person name="Schwinn K."/>
            <person name="Catanach A."/>
            <person name="Fullerton C."/>
            <person name="Li D."/>
            <person name="Meiyalaghan S."/>
            <person name="Nieuwenhuizen N."/>
            <person name="Read N."/>
            <person name="Prakash R."/>
            <person name="Hunter D."/>
            <person name="Zhang H."/>
            <person name="Mckenzie M."/>
            <person name="Knabel M."/>
            <person name="Harris A."/>
            <person name="Allan A."/>
            <person name="Chen A."/>
            <person name="Janssen B."/>
            <person name="Plunkett B."/>
            <person name="Dwamena C."/>
            <person name="Voogd C."/>
            <person name="Leif D."/>
            <person name="Lafferty D."/>
            <person name="Souleyre E."/>
            <person name="Varkonyi-Gasic E."/>
            <person name="Gambi F."/>
            <person name="Hanley J."/>
            <person name="Yao J.-L."/>
            <person name="Cheung J."/>
            <person name="David K."/>
            <person name="Warren B."/>
            <person name="Marsh K."/>
            <person name="Snowden K."/>
            <person name="Lin-Wang K."/>
            <person name="Brian L."/>
            <person name="Martinez-Sanchez M."/>
            <person name="Wang M."/>
            <person name="Ileperuma N."/>
            <person name="Macnee N."/>
            <person name="Campin R."/>
            <person name="Mcatee P."/>
            <person name="Drummond R."/>
            <person name="Espley R."/>
            <person name="Ireland H."/>
            <person name="Wu R."/>
            <person name="Atkinson R."/>
            <person name="Karunairetnam S."/>
            <person name="Bulley S."/>
            <person name="Chunkath S."/>
            <person name="Hanley Z."/>
            <person name="Storey R."/>
            <person name="Thrimawithana A."/>
            <person name="Thomson S."/>
            <person name="David C."/>
            <person name="Testolin R."/>
        </authorList>
    </citation>
    <scope>NUCLEOTIDE SEQUENCE [LARGE SCALE GENOMIC DNA]</scope>
    <source>
        <strain evidence="8">cv. Red5</strain>
        <tissue evidence="7">Young leaf</tissue>
    </source>
</reference>
<name>A0A2R6RLC0_ACTCC</name>
<dbReference type="EMBL" id="NKQK01000005">
    <property type="protein sequence ID" value="PSS30823.1"/>
    <property type="molecule type" value="Genomic_DNA"/>
</dbReference>
<dbReference type="OMA" id="TILIMEP"/>
<keyword evidence="3 6" id="KW-0812">Transmembrane</keyword>
<dbReference type="Proteomes" id="UP000241394">
    <property type="component" value="Chromosome LG5"/>
</dbReference>
<evidence type="ECO:0000256" key="5">
    <source>
        <dbReference type="ARBA" id="ARBA00023136"/>
    </source>
</evidence>
<dbReference type="PANTHER" id="PTHR14255">
    <property type="entry name" value="CEREBLON"/>
    <property type="match status" value="1"/>
</dbReference>
<dbReference type="Pfam" id="PF01925">
    <property type="entry name" value="TauE"/>
    <property type="match status" value="1"/>
</dbReference>
<dbReference type="InParanoid" id="A0A2R6RLC0"/>
<comment type="caution">
    <text evidence="7">The sequence shown here is derived from an EMBL/GenBank/DDBJ whole genome shotgun (WGS) entry which is preliminary data.</text>
</comment>
<comment type="subcellular location">
    <subcellularLocation>
        <location evidence="1">Membrane</location>
        <topology evidence="1">Multi-pass membrane protein</topology>
    </subcellularLocation>
</comment>
<dbReference type="GO" id="GO:0016020">
    <property type="term" value="C:membrane"/>
    <property type="evidence" value="ECO:0007669"/>
    <property type="project" value="UniProtKB-SubCell"/>
</dbReference>